<feature type="region of interest" description="Disordered" evidence="3">
    <location>
        <begin position="785"/>
        <end position="812"/>
    </location>
</feature>
<sequence>MGTAAPEPTALPVSSWCHPCRIDLRHRRRTSSHRVSLHRHLSRLLVHAVLASVAAVAEDNHQRLLRPRRSYFAAGMRSPESPCSAPTLAPPSPSSASAALPVASRLRSGGGGRGGDGDVPTTSSACHGRRTCEEESIPLRSVEAARFRAPQPANLATPSRSMVYTHGPGVSSDLVPKEGMVFESFDHAYDFYEKYACHAGFDVRKSRLKRTIREICCAREGRHKYRGDEANRERKRTSKRTGCKAYVKIKNVTTDGKLSSVVFDVVVIGHNHPLTPSPSPSAVKQMRSHRNRADTVQECRVTQNMHEGQENVPFTSPDVEIRYYMVLLKCIGTELTRCKSVVLPKTCMKVRKMSHSHHRTWKSGIIWRAANKRAEMADDINKLFAFFSECKMQNSKFYWDMQLDEDGVVKNIFWSHASSQAEYADFGDAVTLDTTYKTNIYGMSLAMFVGASHHIQDTLFGCALLRDKKIESFEWLFKTFKNYQDNVIAVAITNVFPKTIHRLCRWLILKNHSEALNILYARDDRIESELLLCVNQTYTPQEFENAWSWFIDEFDLQDSVTLQNLYEIRHRWIPALFKKDYCGRMTSTQQSESVNKLAKRNFVDHQTNLHSFARRMLDIIISREAKEAAETRACLGMPITKTRWSFVVQMSRVYTRAVFKLFEEALDDCTAFRIDMDIGNTNRWIVLDMEHSEKHDWCQLQFKVLADVQKGRYECECKQWEHTGLLCTHLLRTFIHAQVEKIPPQRDRVTAGPDSVEESYRQKTLLAEAMAIVRDDIVARNNGAGTSAEVISQEPPPKPKTKERTVGPEENVSLGARGKKLCTRVCSWSLMDELEREGITEQDSNDDMVESDAE</sequence>
<feature type="region of interest" description="Disordered" evidence="3">
    <location>
        <begin position="835"/>
        <end position="854"/>
    </location>
</feature>
<feature type="domain" description="SWIM-type" evidence="4">
    <location>
        <begin position="702"/>
        <end position="738"/>
    </location>
</feature>
<evidence type="ECO:0000256" key="2">
    <source>
        <dbReference type="RuleBase" id="RU367018"/>
    </source>
</evidence>
<dbReference type="GO" id="GO:0006355">
    <property type="term" value="P:regulation of DNA-templated transcription"/>
    <property type="evidence" value="ECO:0007669"/>
    <property type="project" value="UniProtKB-UniRule"/>
</dbReference>
<keyword evidence="1 2" id="KW-0863">Zinc-finger</keyword>
<reference evidence="6" key="1">
    <citation type="journal article" date="2005" name="Nature">
        <title>The map-based sequence of the rice genome.</title>
        <authorList>
            <consortium name="International rice genome sequencing project (IRGSP)"/>
            <person name="Matsumoto T."/>
            <person name="Wu J."/>
            <person name="Kanamori H."/>
            <person name="Katayose Y."/>
            <person name="Fujisawa M."/>
            <person name="Namiki N."/>
            <person name="Mizuno H."/>
            <person name="Yamamoto K."/>
            <person name="Antonio B.A."/>
            <person name="Baba T."/>
            <person name="Sakata K."/>
            <person name="Nagamura Y."/>
            <person name="Aoki H."/>
            <person name="Arikawa K."/>
            <person name="Arita K."/>
            <person name="Bito T."/>
            <person name="Chiden Y."/>
            <person name="Fujitsuka N."/>
            <person name="Fukunaka R."/>
            <person name="Hamada M."/>
            <person name="Harada C."/>
            <person name="Hayashi A."/>
            <person name="Hijishita S."/>
            <person name="Honda M."/>
            <person name="Hosokawa S."/>
            <person name="Ichikawa Y."/>
            <person name="Idonuma A."/>
            <person name="Iijima M."/>
            <person name="Ikeda M."/>
            <person name="Ikeno M."/>
            <person name="Ito K."/>
            <person name="Ito S."/>
            <person name="Ito T."/>
            <person name="Ito Y."/>
            <person name="Ito Y."/>
            <person name="Iwabuchi A."/>
            <person name="Kamiya K."/>
            <person name="Karasawa W."/>
            <person name="Kurita K."/>
            <person name="Katagiri S."/>
            <person name="Kikuta A."/>
            <person name="Kobayashi H."/>
            <person name="Kobayashi N."/>
            <person name="Machita K."/>
            <person name="Maehara T."/>
            <person name="Masukawa M."/>
            <person name="Mizubayashi T."/>
            <person name="Mukai Y."/>
            <person name="Nagasaki H."/>
            <person name="Nagata Y."/>
            <person name="Naito S."/>
            <person name="Nakashima M."/>
            <person name="Nakama Y."/>
            <person name="Nakamichi Y."/>
            <person name="Nakamura M."/>
            <person name="Meguro A."/>
            <person name="Negishi M."/>
            <person name="Ohta I."/>
            <person name="Ohta T."/>
            <person name="Okamoto M."/>
            <person name="Ono N."/>
            <person name="Saji S."/>
            <person name="Sakaguchi M."/>
            <person name="Sakai K."/>
            <person name="Shibata M."/>
            <person name="Shimokawa T."/>
            <person name="Song J."/>
            <person name="Takazaki Y."/>
            <person name="Terasawa K."/>
            <person name="Tsugane M."/>
            <person name="Tsuji K."/>
            <person name="Ueda S."/>
            <person name="Waki K."/>
            <person name="Yamagata H."/>
            <person name="Yamamoto M."/>
            <person name="Yamamoto S."/>
            <person name="Yamane H."/>
            <person name="Yoshiki S."/>
            <person name="Yoshihara R."/>
            <person name="Yukawa K."/>
            <person name="Zhong H."/>
            <person name="Yano M."/>
            <person name="Yuan Q."/>
            <person name="Ouyang S."/>
            <person name="Liu J."/>
            <person name="Jones K.M."/>
            <person name="Gansberger K."/>
            <person name="Moffat K."/>
            <person name="Hill J."/>
            <person name="Bera J."/>
            <person name="Fadrosh D."/>
            <person name="Jin S."/>
            <person name="Johri S."/>
            <person name="Kim M."/>
            <person name="Overton L."/>
            <person name="Reardon M."/>
            <person name="Tsitrin T."/>
            <person name="Vuong H."/>
            <person name="Weaver B."/>
            <person name="Ciecko A."/>
            <person name="Tallon L."/>
            <person name="Jackson J."/>
            <person name="Pai G."/>
            <person name="Aken S.V."/>
            <person name="Utterback T."/>
            <person name="Reidmuller S."/>
            <person name="Feldblyum T."/>
            <person name="Hsiao J."/>
            <person name="Zismann V."/>
            <person name="Iobst S."/>
            <person name="de Vazeille A.R."/>
            <person name="Buell C.R."/>
            <person name="Ying K."/>
            <person name="Li Y."/>
            <person name="Lu T."/>
            <person name="Huang Y."/>
            <person name="Zhao Q."/>
            <person name="Feng Q."/>
            <person name="Zhang L."/>
            <person name="Zhu J."/>
            <person name="Weng Q."/>
            <person name="Mu J."/>
            <person name="Lu Y."/>
            <person name="Fan D."/>
            <person name="Liu Y."/>
            <person name="Guan J."/>
            <person name="Zhang Y."/>
            <person name="Yu S."/>
            <person name="Liu X."/>
            <person name="Zhang Y."/>
            <person name="Hong G."/>
            <person name="Han B."/>
            <person name="Choisne N."/>
            <person name="Demange N."/>
            <person name="Orjeda G."/>
            <person name="Samain S."/>
            <person name="Cattolico L."/>
            <person name="Pelletier E."/>
            <person name="Couloux A."/>
            <person name="Segurens B."/>
            <person name="Wincker P."/>
            <person name="D'Hont A."/>
            <person name="Scarpelli C."/>
            <person name="Weissenbach J."/>
            <person name="Salanoubat M."/>
            <person name="Quetier F."/>
            <person name="Yu Y."/>
            <person name="Kim H.R."/>
            <person name="Rambo T."/>
            <person name="Currie J."/>
            <person name="Collura K."/>
            <person name="Luo M."/>
            <person name="Yang T."/>
            <person name="Ammiraju J.S.S."/>
            <person name="Engler F."/>
            <person name="Soderlund C."/>
            <person name="Wing R.A."/>
            <person name="Palmer L.E."/>
            <person name="de la Bastide M."/>
            <person name="Spiegel L."/>
            <person name="Nascimento L."/>
            <person name="Zutavern T."/>
            <person name="O'Shaughnessy A."/>
            <person name="Dike S."/>
            <person name="Dedhia N."/>
            <person name="Preston R."/>
            <person name="Balija V."/>
            <person name="McCombie W.R."/>
            <person name="Chow T."/>
            <person name="Chen H."/>
            <person name="Chung M."/>
            <person name="Chen C."/>
            <person name="Shaw J."/>
            <person name="Wu H."/>
            <person name="Hsiao K."/>
            <person name="Chao Y."/>
            <person name="Chu M."/>
            <person name="Cheng C."/>
            <person name="Hour A."/>
            <person name="Lee P."/>
            <person name="Lin S."/>
            <person name="Lin Y."/>
            <person name="Liou J."/>
            <person name="Liu S."/>
            <person name="Hsing Y."/>
            <person name="Raghuvanshi S."/>
            <person name="Mohanty A."/>
            <person name="Bharti A.K."/>
            <person name="Gaur A."/>
            <person name="Gupta V."/>
            <person name="Kumar D."/>
            <person name="Ravi V."/>
            <person name="Vij S."/>
            <person name="Kapur A."/>
            <person name="Khurana P."/>
            <person name="Khurana P."/>
            <person name="Khurana J.P."/>
            <person name="Tyagi A.K."/>
            <person name="Gaikwad K."/>
            <person name="Singh A."/>
            <person name="Dalal V."/>
            <person name="Srivastava S."/>
            <person name="Dixit A."/>
            <person name="Pal A.K."/>
            <person name="Ghazi I.A."/>
            <person name="Yadav M."/>
            <person name="Pandit A."/>
            <person name="Bhargava A."/>
            <person name="Sureshbabu K."/>
            <person name="Batra K."/>
            <person name="Sharma T.R."/>
            <person name="Mohapatra T."/>
            <person name="Singh N.K."/>
            <person name="Messing J."/>
            <person name="Nelson A.B."/>
            <person name="Fuks G."/>
            <person name="Kavchok S."/>
            <person name="Keizer G."/>
            <person name="Linton E."/>
            <person name="Llaca V."/>
            <person name="Song R."/>
            <person name="Tanyolac B."/>
            <person name="Young S."/>
            <person name="Ho-Il K."/>
            <person name="Hahn J.H."/>
            <person name="Sangsakoo G."/>
            <person name="Vanavichit A."/>
            <person name="de Mattos Luiz.A.T."/>
            <person name="Zimmer P.D."/>
            <person name="Malone G."/>
            <person name="Dellagostin O."/>
            <person name="de Oliveira A.C."/>
            <person name="Bevan M."/>
            <person name="Bancroft I."/>
            <person name="Minx P."/>
            <person name="Cordum H."/>
            <person name="Wilson R."/>
            <person name="Cheng Z."/>
            <person name="Jin W."/>
            <person name="Jiang J."/>
            <person name="Leong S.A."/>
            <person name="Iwama H."/>
            <person name="Gojobori T."/>
            <person name="Itoh T."/>
            <person name="Niimura Y."/>
            <person name="Fujii Y."/>
            <person name="Habara T."/>
            <person name="Sakai H."/>
            <person name="Sato Y."/>
            <person name="Wilson G."/>
            <person name="Kumar K."/>
            <person name="McCouch S."/>
            <person name="Juretic N."/>
            <person name="Hoen D."/>
            <person name="Wright S."/>
            <person name="Bruskiewich R."/>
            <person name="Bureau T."/>
            <person name="Miyao A."/>
            <person name="Hirochika H."/>
            <person name="Nishikawa T."/>
            <person name="Kadowaki K."/>
            <person name="Sugiura M."/>
            <person name="Burr B."/>
            <person name="Sasaki T."/>
        </authorList>
    </citation>
    <scope>NUCLEOTIDE SEQUENCE [LARGE SCALE GENOMIC DNA]</scope>
    <source>
        <strain evidence="6">cv. Nipponbare</strain>
    </source>
</reference>
<keyword evidence="2" id="KW-0479">Metal-binding</keyword>
<comment type="function">
    <text evidence="2">Putative transcription activator involved in regulating light control of development.</text>
</comment>
<feature type="compositionally biased region" description="Low complexity" evidence="3">
    <location>
        <begin position="94"/>
        <end position="107"/>
    </location>
</feature>
<dbReference type="PANTHER" id="PTHR31669">
    <property type="entry name" value="PROTEIN FAR1-RELATED SEQUENCE 10-RELATED"/>
    <property type="match status" value="1"/>
</dbReference>
<dbReference type="InterPro" id="IPR007527">
    <property type="entry name" value="Znf_SWIM"/>
</dbReference>
<gene>
    <name evidence="5" type="primary">OSJNBa0032N04.17</name>
</gene>
<dbReference type="InterPro" id="IPR004330">
    <property type="entry name" value="FAR1_DNA_bnd_dom"/>
</dbReference>
<dbReference type="AlphaFoldDB" id="Q8LMH3"/>
<dbReference type="Pfam" id="PF03101">
    <property type="entry name" value="FAR1"/>
    <property type="match status" value="1"/>
</dbReference>
<reference evidence="6" key="2">
    <citation type="journal article" date="2008" name="Nucleic Acids Res.">
        <title>The rice annotation project database (RAP-DB): 2008 update.</title>
        <authorList>
            <consortium name="The rice annotation project (RAP)"/>
        </authorList>
    </citation>
    <scope>GENOME REANNOTATION</scope>
    <source>
        <strain evidence="6">cv. Nipponbare</strain>
    </source>
</reference>
<feature type="compositionally biased region" description="Acidic residues" evidence="3">
    <location>
        <begin position="843"/>
        <end position="854"/>
    </location>
</feature>
<keyword evidence="2" id="KW-0862">Zinc</keyword>
<proteinExistence type="inferred from homology"/>
<evidence type="ECO:0000256" key="1">
    <source>
        <dbReference type="PROSITE-ProRule" id="PRU00325"/>
    </source>
</evidence>
<comment type="subcellular location">
    <subcellularLocation>
        <location evidence="2">Nucleus</location>
    </subcellularLocation>
</comment>
<evidence type="ECO:0000259" key="4">
    <source>
        <dbReference type="PROSITE" id="PS50966"/>
    </source>
</evidence>
<dbReference type="Pfam" id="PF10551">
    <property type="entry name" value="MULE"/>
    <property type="match status" value="1"/>
</dbReference>
<feature type="region of interest" description="Disordered" evidence="3">
    <location>
        <begin position="75"/>
        <end position="132"/>
    </location>
</feature>
<dbReference type="InterPro" id="IPR031052">
    <property type="entry name" value="FHY3/FAR1"/>
</dbReference>
<dbReference type="GO" id="GO:0008270">
    <property type="term" value="F:zinc ion binding"/>
    <property type="evidence" value="ECO:0007669"/>
    <property type="project" value="UniProtKB-UniRule"/>
</dbReference>
<dbReference type="Proteomes" id="UP000000763">
    <property type="component" value="Chromosome 10"/>
</dbReference>
<keyword evidence="2" id="KW-0539">Nucleus</keyword>
<dbReference type="PROSITE" id="PS50966">
    <property type="entry name" value="ZF_SWIM"/>
    <property type="match status" value="1"/>
</dbReference>
<protein>
    <recommendedName>
        <fullName evidence="2">Protein FAR1-RELATED SEQUENCE</fullName>
    </recommendedName>
</protein>
<dbReference type="HOGENOM" id="CLU_008459_12_2_1"/>
<dbReference type="InterPro" id="IPR018289">
    <property type="entry name" value="MULE_transposase_dom"/>
</dbReference>
<dbReference type="PANTHER" id="PTHR31669:SF217">
    <property type="entry name" value="PROTEIN FAR1-RELATED SEQUENCE"/>
    <property type="match status" value="1"/>
</dbReference>
<comment type="similarity">
    <text evidence="2">Belongs to the FHY3/FAR1 family.</text>
</comment>
<evidence type="ECO:0000313" key="6">
    <source>
        <dbReference type="Proteomes" id="UP000000763"/>
    </source>
</evidence>
<evidence type="ECO:0000256" key="3">
    <source>
        <dbReference type="SAM" id="MobiDB-lite"/>
    </source>
</evidence>
<organism evidence="5 6">
    <name type="scientific">Oryza sativa subsp. japonica</name>
    <name type="common">Rice</name>
    <dbReference type="NCBI Taxonomy" id="39947"/>
    <lineage>
        <taxon>Eukaryota</taxon>
        <taxon>Viridiplantae</taxon>
        <taxon>Streptophyta</taxon>
        <taxon>Embryophyta</taxon>
        <taxon>Tracheophyta</taxon>
        <taxon>Spermatophyta</taxon>
        <taxon>Magnoliopsida</taxon>
        <taxon>Liliopsida</taxon>
        <taxon>Poales</taxon>
        <taxon>Poaceae</taxon>
        <taxon>BOP clade</taxon>
        <taxon>Oryzoideae</taxon>
        <taxon>Oryzeae</taxon>
        <taxon>Oryzinae</taxon>
        <taxon>Oryza</taxon>
        <taxon>Oryza sativa</taxon>
    </lineage>
</organism>
<name>Q8LMH3_ORYSJ</name>
<accession>Q8LMH3</accession>
<dbReference type="GO" id="GO:0005634">
    <property type="term" value="C:nucleus"/>
    <property type="evidence" value="ECO:0007669"/>
    <property type="project" value="UniProtKB-SubCell"/>
</dbReference>
<evidence type="ECO:0000313" key="5">
    <source>
        <dbReference type="EMBL" id="AAM74326.1"/>
    </source>
</evidence>
<dbReference type="EMBL" id="AC114474">
    <property type="protein sequence ID" value="AAM74326.1"/>
    <property type="molecule type" value="Genomic_DNA"/>
</dbReference>